<dbReference type="HOGENOM" id="CLU_122416_0_0_9"/>
<evidence type="ECO:0000313" key="2">
    <source>
        <dbReference type="Proteomes" id="UP000001349"/>
    </source>
</evidence>
<evidence type="ECO:0008006" key="3">
    <source>
        <dbReference type="Google" id="ProtNLM"/>
    </source>
</evidence>
<accession>B8I229</accession>
<dbReference type="STRING" id="394503.Ccel_1503"/>
<dbReference type="eggNOG" id="ENOG5031S84">
    <property type="taxonomic scope" value="Bacteria"/>
</dbReference>
<keyword evidence="2" id="KW-1185">Reference proteome</keyword>
<name>B8I229_RUMCH</name>
<organism evidence="1 2">
    <name type="scientific">Ruminiclostridium cellulolyticum (strain ATCC 35319 / DSM 5812 / JCM 6584 / H10)</name>
    <name type="common">Clostridium cellulolyticum</name>
    <dbReference type="NCBI Taxonomy" id="394503"/>
    <lineage>
        <taxon>Bacteria</taxon>
        <taxon>Bacillati</taxon>
        <taxon>Bacillota</taxon>
        <taxon>Clostridia</taxon>
        <taxon>Eubacteriales</taxon>
        <taxon>Oscillospiraceae</taxon>
        <taxon>Ruminiclostridium</taxon>
    </lineage>
</organism>
<dbReference type="KEGG" id="cce:Ccel_1503"/>
<proteinExistence type="predicted"/>
<evidence type="ECO:0000313" key="1">
    <source>
        <dbReference type="EMBL" id="ACL75855.1"/>
    </source>
</evidence>
<reference evidence="1 2" key="1">
    <citation type="submission" date="2009-01" db="EMBL/GenBank/DDBJ databases">
        <title>Complete sequence of Clostridium cellulolyticum H10.</title>
        <authorList>
            <consortium name="US DOE Joint Genome Institute"/>
            <person name="Lucas S."/>
            <person name="Copeland A."/>
            <person name="Lapidus A."/>
            <person name="Glavina del Rio T."/>
            <person name="Dalin E."/>
            <person name="Tice H."/>
            <person name="Bruce D."/>
            <person name="Goodwin L."/>
            <person name="Pitluck S."/>
            <person name="Chertkov O."/>
            <person name="Saunders E."/>
            <person name="Brettin T."/>
            <person name="Detter J.C."/>
            <person name="Han C."/>
            <person name="Larimer F."/>
            <person name="Land M."/>
            <person name="Hauser L."/>
            <person name="Kyrpides N."/>
            <person name="Ivanova N."/>
            <person name="Zhou J."/>
            <person name="Richardson P."/>
        </authorList>
    </citation>
    <scope>NUCLEOTIDE SEQUENCE [LARGE SCALE GENOMIC DNA]</scope>
    <source>
        <strain evidence="2">ATCC 35319 / DSM 5812 / JCM 6584 / H10</strain>
    </source>
</reference>
<dbReference type="EMBL" id="CP001348">
    <property type="protein sequence ID" value="ACL75855.1"/>
    <property type="molecule type" value="Genomic_DNA"/>
</dbReference>
<dbReference type="Proteomes" id="UP000001349">
    <property type="component" value="Chromosome"/>
</dbReference>
<sequence length="151" mass="17346">MRVKDASTLFLRVEAVPLHQTMQKREECRMDILQTEFNFTLPKGYVDDTGTVHKQGTMRLATAADEIMPLRDARVQQNPAYLSVILLSRVVINLGTLKMITPRVIEELYTSDFSYLQELYNRINQNGSNIIRTKCPKCDHPFEVEAEILGE</sequence>
<protein>
    <recommendedName>
        <fullName evidence="3">Secreted protein</fullName>
    </recommendedName>
</protein>
<dbReference type="AlphaFoldDB" id="B8I229"/>
<gene>
    <name evidence="1" type="ordered locus">Ccel_1503</name>
</gene>